<evidence type="ECO:0000259" key="5">
    <source>
        <dbReference type="Pfam" id="PF15059"/>
    </source>
</evidence>
<gene>
    <name evidence="6" type="ORF">TREES_T100016036</name>
</gene>
<feature type="domain" description="Endonuclease/exonuclease/phosphatase" evidence="3">
    <location>
        <begin position="616"/>
        <end position="849"/>
    </location>
</feature>
<evidence type="ECO:0000259" key="4">
    <source>
        <dbReference type="Pfam" id="PF15058"/>
    </source>
</evidence>
<feature type="compositionally biased region" description="Basic and acidic residues" evidence="2">
    <location>
        <begin position="379"/>
        <end position="391"/>
    </location>
</feature>
<protein>
    <submittedName>
        <fullName evidence="6">Speriolin</fullName>
    </submittedName>
</protein>
<feature type="region of interest" description="Disordered" evidence="2">
    <location>
        <begin position="232"/>
        <end position="275"/>
    </location>
</feature>
<dbReference type="InterPro" id="IPR029385">
    <property type="entry name" value="Speriolin_N"/>
</dbReference>
<dbReference type="InParanoid" id="L9KQD2"/>
<feature type="compositionally biased region" description="Low complexity" evidence="2">
    <location>
        <begin position="247"/>
        <end position="256"/>
    </location>
</feature>
<dbReference type="EMBL" id="KB320776">
    <property type="protein sequence ID" value="ELW63392.1"/>
    <property type="molecule type" value="Genomic_DNA"/>
</dbReference>
<dbReference type="AlphaFoldDB" id="L9KQD2"/>
<dbReference type="InterPro" id="IPR026715">
    <property type="entry name" value="SPATC1"/>
</dbReference>
<proteinExistence type="predicted"/>
<evidence type="ECO:0000313" key="7">
    <source>
        <dbReference type="Proteomes" id="UP000011518"/>
    </source>
</evidence>
<dbReference type="SUPFAM" id="SSF56219">
    <property type="entry name" value="DNase I-like"/>
    <property type="match status" value="1"/>
</dbReference>
<reference evidence="7" key="1">
    <citation type="submission" date="2012-07" db="EMBL/GenBank/DDBJ databases">
        <title>Genome of the Chinese tree shrew, a rising model animal genetically related to primates.</title>
        <authorList>
            <person name="Zhang G."/>
            <person name="Fan Y."/>
            <person name="Yao Y."/>
            <person name="Huang Z."/>
        </authorList>
    </citation>
    <scope>NUCLEOTIDE SEQUENCE [LARGE SCALE GENOMIC DNA]</scope>
</reference>
<feature type="region of interest" description="Disordered" evidence="2">
    <location>
        <begin position="308"/>
        <end position="391"/>
    </location>
</feature>
<dbReference type="InterPro" id="IPR036691">
    <property type="entry name" value="Endo/exonu/phosph_ase_sf"/>
</dbReference>
<evidence type="ECO:0000313" key="6">
    <source>
        <dbReference type="EMBL" id="ELW63392.1"/>
    </source>
</evidence>
<dbReference type="eggNOG" id="ENOG502RYNF">
    <property type="taxonomic scope" value="Eukaryota"/>
</dbReference>
<evidence type="ECO:0000259" key="3">
    <source>
        <dbReference type="Pfam" id="PF03372"/>
    </source>
</evidence>
<dbReference type="Proteomes" id="UP000011518">
    <property type="component" value="Unassembled WGS sequence"/>
</dbReference>
<feature type="domain" description="Speriolin C-terminal" evidence="5">
    <location>
        <begin position="421"/>
        <end position="566"/>
    </location>
</feature>
<feature type="domain" description="Speriolin N-terminal" evidence="4">
    <location>
        <begin position="1"/>
        <end position="229"/>
    </location>
</feature>
<reference evidence="7" key="2">
    <citation type="journal article" date="2013" name="Nat. Commun.">
        <title>Genome of the Chinese tree shrew.</title>
        <authorList>
            <person name="Fan Y."/>
            <person name="Huang Z.Y."/>
            <person name="Cao C.C."/>
            <person name="Chen C.S."/>
            <person name="Chen Y.X."/>
            <person name="Fan D.D."/>
            <person name="He J."/>
            <person name="Hou H.L."/>
            <person name="Hu L."/>
            <person name="Hu X.T."/>
            <person name="Jiang X.T."/>
            <person name="Lai R."/>
            <person name="Lang Y.S."/>
            <person name="Liang B."/>
            <person name="Liao S.G."/>
            <person name="Mu D."/>
            <person name="Ma Y.Y."/>
            <person name="Niu Y.Y."/>
            <person name="Sun X.Q."/>
            <person name="Xia J.Q."/>
            <person name="Xiao J."/>
            <person name="Xiong Z.Q."/>
            <person name="Xu L."/>
            <person name="Yang L."/>
            <person name="Zhang Y."/>
            <person name="Zhao W."/>
            <person name="Zhao X.D."/>
            <person name="Zheng Y.T."/>
            <person name="Zhou J.M."/>
            <person name="Zhu Y.B."/>
            <person name="Zhang G.J."/>
            <person name="Wang J."/>
            <person name="Yao Y.G."/>
        </authorList>
    </citation>
    <scope>NUCLEOTIDE SEQUENCE [LARGE SCALE GENOMIC DNA]</scope>
</reference>
<dbReference type="Pfam" id="PF03372">
    <property type="entry name" value="Exo_endo_phos"/>
    <property type="match status" value="1"/>
</dbReference>
<dbReference type="Pfam" id="PF15059">
    <property type="entry name" value="Speriolin_C"/>
    <property type="match status" value="1"/>
</dbReference>
<evidence type="ECO:0000256" key="2">
    <source>
        <dbReference type="SAM" id="MobiDB-lite"/>
    </source>
</evidence>
<accession>L9KQD2</accession>
<feature type="compositionally biased region" description="Pro residues" evidence="2">
    <location>
        <begin position="350"/>
        <end position="365"/>
    </location>
</feature>
<dbReference type="InterPro" id="IPR005135">
    <property type="entry name" value="Endo/exonuclease/phosphatase"/>
</dbReference>
<feature type="compositionally biased region" description="Polar residues" evidence="2">
    <location>
        <begin position="334"/>
        <end position="345"/>
    </location>
</feature>
<dbReference type="FunCoup" id="L9KQD2">
    <property type="interactions" value="25"/>
</dbReference>
<dbReference type="GO" id="GO:0003824">
    <property type="term" value="F:catalytic activity"/>
    <property type="evidence" value="ECO:0007669"/>
    <property type="project" value="InterPro"/>
</dbReference>
<organism evidence="6 7">
    <name type="scientific">Tupaia chinensis</name>
    <name type="common">Chinese tree shrew</name>
    <name type="synonym">Tupaia belangeri chinensis</name>
    <dbReference type="NCBI Taxonomy" id="246437"/>
    <lineage>
        <taxon>Eukaryota</taxon>
        <taxon>Metazoa</taxon>
        <taxon>Chordata</taxon>
        <taxon>Craniata</taxon>
        <taxon>Vertebrata</taxon>
        <taxon>Euteleostomi</taxon>
        <taxon>Mammalia</taxon>
        <taxon>Eutheria</taxon>
        <taxon>Euarchontoglires</taxon>
        <taxon>Scandentia</taxon>
        <taxon>Tupaiidae</taxon>
        <taxon>Tupaia</taxon>
    </lineage>
</organism>
<sequence length="887" mass="94379">MSLLTNYEGLRHQIERLVRENEELKKLVRLIRENQELKSAIKTQAGGLGISAFTGGLGEAVAGPSPRQGNCVFLPPSPAAANDPVLEDMGMVALTPLADMLSTSQSSPTTGSILTGPLSSLLSGSAPVAQSTTLTSLLTGPLSSHLASPLAVTPGGTLASSLGLPSTGPLTPSNPLAMSQSSPLMAPVAGTVAVSLSSPLLGSTAAPLGISQNLLANPLNNLVLPEPPRAHLAEPLKAGPSRPPPSAGTGPATTTRVPLSTEHPRPTQDPEPLSVTFVGAPLQTSTPIGALGASGATTAFPYSTSDARAQACAPPGQIASPSTPAPQAAADSSTHGTQSTPSRAQHSPSRPLPSPHSPPRNPHSPPRTSSSPASVNDTRGARTSEAPRKSILEMERKLAHRKASKFPDTPRESKQLAWERLVGEIAFQLDRRILSSIFPERVRLYGFTVSNIPEKIIQASLNPGDHKLDEELCQTLTQRYVSVMNRLQSLGYNGRVHPALTEQLVNAYGILRERPELAASEGGSYTVDFLQRVLVETVHPSMLSDALLLLSCLSQLAHDDGKPMFICNLSHCQQRAEAIGAALLSGLRSSLYGSVDCSQPQSEAPRGVLTAAVPARLDFVCLQEVFDLRAARRLVRRLAPNLGPVLFDVGTLGLQPGPHLKLLGSGLLLASRYPLLRATFRCFPKARGEDALASKGLLSAQAEQIPPPYPTPIEDGPLRCKQLTLLLEWAEQFESESCLAEEAVAFSVLLGDLNFDNCSQDHAQEQEHTLFSRFHDPCRLGTRREQPWALGTLLSTSMLHHSVASSPERLRRALEQEKGRHVYLAGPPSGGHPPRPWLGRRLDYIAYRAAPGSQLNPEVERVTFSTALAGLTDHLAVGLQLRVSVPS</sequence>
<dbReference type="Gene3D" id="3.60.10.10">
    <property type="entry name" value="Endonuclease/exonuclease/phosphatase"/>
    <property type="match status" value="1"/>
</dbReference>
<dbReference type="PANTHER" id="PTHR22192:SF16">
    <property type="entry name" value="SPERIOLIN"/>
    <property type="match status" value="1"/>
</dbReference>
<dbReference type="Pfam" id="PF15058">
    <property type="entry name" value="Speriolin_N"/>
    <property type="match status" value="1"/>
</dbReference>
<keyword evidence="7" id="KW-1185">Reference proteome</keyword>
<name>L9KQD2_TUPCH</name>
<dbReference type="PANTHER" id="PTHR22192">
    <property type="entry name" value="SPERIOLIN"/>
    <property type="match status" value="1"/>
</dbReference>
<dbReference type="GO" id="GO:0005813">
    <property type="term" value="C:centrosome"/>
    <property type="evidence" value="ECO:0007669"/>
    <property type="project" value="TreeGrafter"/>
</dbReference>
<dbReference type="InterPro" id="IPR029384">
    <property type="entry name" value="Speriolin_C"/>
</dbReference>
<feature type="compositionally biased region" description="Low complexity" evidence="2">
    <location>
        <begin position="319"/>
        <end position="333"/>
    </location>
</feature>
<keyword evidence="1" id="KW-0175">Coiled coil</keyword>
<evidence type="ECO:0000256" key="1">
    <source>
        <dbReference type="SAM" id="Coils"/>
    </source>
</evidence>
<feature type="coiled-coil region" evidence="1">
    <location>
        <begin position="7"/>
        <end position="40"/>
    </location>
</feature>